<dbReference type="Proteomes" id="UP001283361">
    <property type="component" value="Unassembled WGS sequence"/>
</dbReference>
<accession>A0AAE1D310</accession>
<protein>
    <submittedName>
        <fullName evidence="1">Uncharacterized protein</fullName>
    </submittedName>
</protein>
<sequence length="152" mass="17755">MSIAGTIARDSDRQKWRCWDQVWGGTPTTSVTTYRVILQWTQVWTGMLPVSIIRSDPQDDKAREKGKIREQTGRKTAVHVFSFDSHGNEHELPLVRWTLDFSRPMVSFCTIISKMIGLLYFTSTGCLERKSKATKSHRLQILRRVRCQRYHR</sequence>
<keyword evidence="2" id="KW-1185">Reference proteome</keyword>
<organism evidence="1 2">
    <name type="scientific">Elysia crispata</name>
    <name type="common">lettuce slug</name>
    <dbReference type="NCBI Taxonomy" id="231223"/>
    <lineage>
        <taxon>Eukaryota</taxon>
        <taxon>Metazoa</taxon>
        <taxon>Spiralia</taxon>
        <taxon>Lophotrochozoa</taxon>
        <taxon>Mollusca</taxon>
        <taxon>Gastropoda</taxon>
        <taxon>Heterobranchia</taxon>
        <taxon>Euthyneura</taxon>
        <taxon>Panpulmonata</taxon>
        <taxon>Sacoglossa</taxon>
        <taxon>Placobranchoidea</taxon>
        <taxon>Plakobranchidae</taxon>
        <taxon>Elysia</taxon>
    </lineage>
</organism>
<dbReference type="EMBL" id="JAWDGP010005645">
    <property type="protein sequence ID" value="KAK3754717.1"/>
    <property type="molecule type" value="Genomic_DNA"/>
</dbReference>
<gene>
    <name evidence="1" type="ORF">RRG08_053187</name>
</gene>
<comment type="caution">
    <text evidence="1">The sequence shown here is derived from an EMBL/GenBank/DDBJ whole genome shotgun (WGS) entry which is preliminary data.</text>
</comment>
<reference evidence="1" key="1">
    <citation type="journal article" date="2023" name="G3 (Bethesda)">
        <title>A reference genome for the long-term kleptoplast-retaining sea slug Elysia crispata morphotype clarki.</title>
        <authorList>
            <person name="Eastman K.E."/>
            <person name="Pendleton A.L."/>
            <person name="Shaikh M.A."/>
            <person name="Suttiyut T."/>
            <person name="Ogas R."/>
            <person name="Tomko P."/>
            <person name="Gavelis G."/>
            <person name="Widhalm J.R."/>
            <person name="Wisecaver J.H."/>
        </authorList>
    </citation>
    <scope>NUCLEOTIDE SEQUENCE</scope>
    <source>
        <strain evidence="1">ECLA1</strain>
    </source>
</reference>
<proteinExistence type="predicted"/>
<evidence type="ECO:0000313" key="2">
    <source>
        <dbReference type="Proteomes" id="UP001283361"/>
    </source>
</evidence>
<name>A0AAE1D310_9GAST</name>
<evidence type="ECO:0000313" key="1">
    <source>
        <dbReference type="EMBL" id="KAK3754717.1"/>
    </source>
</evidence>
<dbReference type="AlphaFoldDB" id="A0AAE1D310"/>